<evidence type="ECO:0000256" key="1">
    <source>
        <dbReference type="ARBA" id="ARBA00005591"/>
    </source>
</evidence>
<organism evidence="9 10">
    <name type="scientific">Thalassiosira oceanica</name>
    <name type="common">Marine diatom</name>
    <dbReference type="NCBI Taxonomy" id="159749"/>
    <lineage>
        <taxon>Eukaryota</taxon>
        <taxon>Sar</taxon>
        <taxon>Stramenopiles</taxon>
        <taxon>Ochrophyta</taxon>
        <taxon>Bacillariophyta</taxon>
        <taxon>Coscinodiscophyceae</taxon>
        <taxon>Thalassiosirophycidae</taxon>
        <taxon>Thalassiosirales</taxon>
        <taxon>Thalassiosiraceae</taxon>
        <taxon>Thalassiosira</taxon>
    </lineage>
</organism>
<evidence type="ECO:0000256" key="4">
    <source>
        <dbReference type="ARBA" id="ARBA00023002"/>
    </source>
</evidence>
<dbReference type="Pfam" id="PF01641">
    <property type="entry name" value="SelR"/>
    <property type="match status" value="1"/>
</dbReference>
<protein>
    <recommendedName>
        <fullName evidence="3">peptide-methionine (S)-S-oxide reductase</fullName>
        <ecNumber evidence="3">1.8.4.11</ecNumber>
    </recommendedName>
    <alternativeName>
        <fullName evidence="6">Peptide-methionine (S)-S-oxide reductase</fullName>
    </alternativeName>
</protein>
<dbReference type="OrthoDB" id="46388at2759"/>
<dbReference type="InterPro" id="IPR002579">
    <property type="entry name" value="Met_Sox_Rdtase_MsrB_dom"/>
</dbReference>
<evidence type="ECO:0000256" key="2">
    <source>
        <dbReference type="ARBA" id="ARBA00007174"/>
    </source>
</evidence>
<feature type="non-terminal residue" evidence="9">
    <location>
        <position position="1"/>
    </location>
</feature>
<comment type="similarity">
    <text evidence="2">Belongs to the MsrB Met sulfoxide reductase family.</text>
</comment>
<dbReference type="PANTHER" id="PTHR43774">
    <property type="entry name" value="PEPTIDE METHIONINE SULFOXIDE REDUCTASE"/>
    <property type="match status" value="1"/>
</dbReference>
<evidence type="ECO:0000313" key="10">
    <source>
        <dbReference type="Proteomes" id="UP000266841"/>
    </source>
</evidence>
<evidence type="ECO:0000259" key="8">
    <source>
        <dbReference type="Pfam" id="PF01641"/>
    </source>
</evidence>
<dbReference type="SUPFAM" id="SSF51316">
    <property type="entry name" value="Mss4-like"/>
    <property type="match status" value="1"/>
</dbReference>
<dbReference type="AlphaFoldDB" id="K0S1J6"/>
<feature type="domain" description="MsrB" evidence="8">
    <location>
        <begin position="31"/>
        <end position="119"/>
    </location>
</feature>
<proteinExistence type="inferred from homology"/>
<dbReference type="GO" id="GO:0033743">
    <property type="term" value="F:peptide-methionine (R)-S-oxide reductase activity"/>
    <property type="evidence" value="ECO:0007669"/>
    <property type="project" value="InterPro"/>
</dbReference>
<dbReference type="InterPro" id="IPR002569">
    <property type="entry name" value="Met_Sox_Rdtase_MsrA_dom"/>
</dbReference>
<keyword evidence="10" id="KW-1185">Reference proteome</keyword>
<dbReference type="NCBIfam" id="TIGR00401">
    <property type="entry name" value="msrA"/>
    <property type="match status" value="1"/>
</dbReference>
<dbReference type="PANTHER" id="PTHR43774:SF1">
    <property type="entry name" value="PEPTIDE METHIONINE SULFOXIDE REDUCTASE MSRA 2"/>
    <property type="match status" value="1"/>
</dbReference>
<dbReference type="InterPro" id="IPR036509">
    <property type="entry name" value="Met_Sox_Rdtase_MsrA_sf"/>
</dbReference>
<reference evidence="9 10" key="1">
    <citation type="journal article" date="2012" name="Genome Biol.">
        <title>Genome and low-iron response of an oceanic diatom adapted to chronic iron limitation.</title>
        <authorList>
            <person name="Lommer M."/>
            <person name="Specht M."/>
            <person name="Roy A.S."/>
            <person name="Kraemer L."/>
            <person name="Andreson R."/>
            <person name="Gutowska M.A."/>
            <person name="Wolf J."/>
            <person name="Bergner S.V."/>
            <person name="Schilhabel M.B."/>
            <person name="Klostermeier U.C."/>
            <person name="Beiko R.G."/>
            <person name="Rosenstiel P."/>
            <person name="Hippler M."/>
            <person name="Laroche J."/>
        </authorList>
    </citation>
    <scope>NUCLEOTIDE SEQUENCE [LARGE SCALE GENOMIC DNA]</scope>
    <source>
        <strain evidence="9 10">CCMP1005</strain>
    </source>
</reference>
<name>K0S1J6_THAOC</name>
<dbReference type="EC" id="1.8.4.11" evidence="3"/>
<dbReference type="Gene3D" id="2.170.150.20">
    <property type="entry name" value="Peptide methionine sulfoxide reductase"/>
    <property type="match status" value="1"/>
</dbReference>
<keyword evidence="5" id="KW-0511">Multifunctional enzyme</keyword>
<dbReference type="EMBL" id="AGNL01035020">
    <property type="protein sequence ID" value="EJK54936.1"/>
    <property type="molecule type" value="Genomic_DNA"/>
</dbReference>
<keyword evidence="4" id="KW-0560">Oxidoreductase</keyword>
<dbReference type="GO" id="GO:0008113">
    <property type="term" value="F:peptide-methionine (S)-S-oxide reductase activity"/>
    <property type="evidence" value="ECO:0007669"/>
    <property type="project" value="UniProtKB-EC"/>
</dbReference>
<comment type="similarity">
    <text evidence="1">Belongs to the MsrA Met sulfoxide reductase family.</text>
</comment>
<dbReference type="Pfam" id="PF01625">
    <property type="entry name" value="PMSR"/>
    <property type="match status" value="1"/>
</dbReference>
<feature type="domain" description="Peptide methionine sulphoxide reductase MsrA" evidence="7">
    <location>
        <begin position="173"/>
        <end position="320"/>
    </location>
</feature>
<dbReference type="Proteomes" id="UP000266841">
    <property type="component" value="Unassembled WGS sequence"/>
</dbReference>
<dbReference type="SUPFAM" id="SSF55068">
    <property type="entry name" value="Peptide methionine sulfoxide reductase"/>
    <property type="match status" value="1"/>
</dbReference>
<evidence type="ECO:0000313" key="9">
    <source>
        <dbReference type="EMBL" id="EJK54936.1"/>
    </source>
</evidence>
<comment type="caution">
    <text evidence="9">The sequence shown here is derived from an EMBL/GenBank/DDBJ whole genome shotgun (WGS) entry which is preliminary data.</text>
</comment>
<dbReference type="Gene3D" id="3.30.1060.10">
    <property type="entry name" value="Peptide methionine sulphoxide reductase MsrA"/>
    <property type="match status" value="1"/>
</dbReference>
<dbReference type="InterPro" id="IPR011057">
    <property type="entry name" value="Mss4-like_sf"/>
</dbReference>
<evidence type="ECO:0000256" key="5">
    <source>
        <dbReference type="ARBA" id="ARBA00023268"/>
    </source>
</evidence>
<evidence type="ECO:0000259" key="7">
    <source>
        <dbReference type="Pfam" id="PF01625"/>
    </source>
</evidence>
<evidence type="ECO:0000256" key="6">
    <source>
        <dbReference type="ARBA" id="ARBA00030643"/>
    </source>
</evidence>
<dbReference type="eggNOG" id="KOG1635">
    <property type="taxonomic scope" value="Eukaryota"/>
</dbReference>
<sequence>KVLLEGFTDPPHLRRTNNGFDFSAASIRDMQDAPQGVFCCAVGNTPLFTTEDLAPLVLSASDGWLTFTGTISNDHVEHIYPDKYDMDQRIEVIDAKSGCHLGHFFDDGYCINASALNYVERSSASVESSLDGPTSWRLFLRDGITSDDNAMQQSSSMKVLKGTMDSCVRLETVVLGAGCFWHVESALRRLPGVVQTECGYVGGTTLNPTYKDVCGGHTNHAEVVKVTFDPVTCDKTKLFDSWLSMHDPTNVRAHGKRAKGTGQYRSCAFVFDDRTFAVAEKCIDACSLQLDKELSSVVMMATSDQFYAAEARHQRHDERRGKEDTSTLSFDEWLREYGRRRASILGSSETIEIEEDDGMARIMI</sequence>
<accession>K0S1J6</accession>
<dbReference type="HAMAP" id="MF_01401">
    <property type="entry name" value="MsrA"/>
    <property type="match status" value="1"/>
</dbReference>
<evidence type="ECO:0000256" key="3">
    <source>
        <dbReference type="ARBA" id="ARBA00012502"/>
    </source>
</evidence>
<gene>
    <name evidence="9" type="ORF">THAOC_25389</name>
</gene>